<evidence type="ECO:0000313" key="4">
    <source>
        <dbReference type="Proteomes" id="UP000214720"/>
    </source>
</evidence>
<dbReference type="EMBL" id="MTHB01000247">
    <property type="protein sequence ID" value="OXC73471.1"/>
    <property type="molecule type" value="Genomic_DNA"/>
</dbReference>
<dbReference type="InterPro" id="IPR002559">
    <property type="entry name" value="Transposase_11"/>
</dbReference>
<name>A0A226WQJ8_CABSO</name>
<organism evidence="3 4">
    <name type="scientific">Caballeronia sordidicola</name>
    <name type="common">Burkholderia sordidicola</name>
    <dbReference type="NCBI Taxonomy" id="196367"/>
    <lineage>
        <taxon>Bacteria</taxon>
        <taxon>Pseudomonadati</taxon>
        <taxon>Pseudomonadota</taxon>
        <taxon>Betaproteobacteria</taxon>
        <taxon>Burkholderiales</taxon>
        <taxon>Burkholderiaceae</taxon>
        <taxon>Caballeronia</taxon>
    </lineage>
</organism>
<dbReference type="GO" id="GO:0003677">
    <property type="term" value="F:DNA binding"/>
    <property type="evidence" value="ECO:0007669"/>
    <property type="project" value="InterPro"/>
</dbReference>
<reference evidence="4" key="1">
    <citation type="submission" date="2017-01" db="EMBL/GenBank/DDBJ databases">
        <title>Genome Analysis of Deinococcus marmoris KOPRI26562.</title>
        <authorList>
            <person name="Kim J.H."/>
            <person name="Oh H.-M."/>
        </authorList>
    </citation>
    <scope>NUCLEOTIDE SEQUENCE [LARGE SCALE GENOMIC DNA]</scope>
    <source>
        <strain evidence="4">PAMC 26633</strain>
    </source>
</reference>
<evidence type="ECO:0000313" key="3">
    <source>
        <dbReference type="EMBL" id="OXC73471.1"/>
    </source>
</evidence>
<comment type="caution">
    <text evidence="3">The sequence shown here is derived from an EMBL/GenBank/DDBJ whole genome shotgun (WGS) entry which is preliminary data.</text>
</comment>
<accession>A0A226WQJ8</accession>
<dbReference type="Proteomes" id="UP000214720">
    <property type="component" value="Unassembled WGS sequence"/>
</dbReference>
<dbReference type="GO" id="GO:0006313">
    <property type="term" value="P:DNA transposition"/>
    <property type="evidence" value="ECO:0007669"/>
    <property type="project" value="InterPro"/>
</dbReference>
<evidence type="ECO:0000256" key="1">
    <source>
        <dbReference type="SAM" id="MobiDB-lite"/>
    </source>
</evidence>
<dbReference type="GO" id="GO:0004803">
    <property type="term" value="F:transposase activity"/>
    <property type="evidence" value="ECO:0007669"/>
    <property type="project" value="InterPro"/>
</dbReference>
<dbReference type="PANTHER" id="PTHR35604">
    <property type="entry name" value="TRANSPOSASE INSH FOR INSERTION SEQUENCE ELEMENT IS5A-RELATED"/>
    <property type="match status" value="1"/>
</dbReference>
<feature type="domain" description="Transposase IS4-like" evidence="2">
    <location>
        <begin position="55"/>
        <end position="208"/>
    </location>
</feature>
<evidence type="ECO:0000259" key="2">
    <source>
        <dbReference type="Pfam" id="PF01609"/>
    </source>
</evidence>
<dbReference type="AlphaFoldDB" id="A0A226WQJ8"/>
<dbReference type="PANTHER" id="PTHR35604:SF2">
    <property type="entry name" value="TRANSPOSASE INSH FOR INSERTION SEQUENCE ELEMENT IS5A-RELATED"/>
    <property type="match status" value="1"/>
</dbReference>
<protein>
    <submittedName>
        <fullName evidence="3">Mobile element protein</fullName>
    </submittedName>
</protein>
<feature type="region of interest" description="Disordered" evidence="1">
    <location>
        <begin position="19"/>
        <end position="52"/>
    </location>
</feature>
<sequence length="216" mass="23724">MFQTTGAGTATFQRLEAFYDDDTPPDEPPAPNDNWRGQKRSNETHQSTTDEQARLFRKSKGTGAMLCYMGHVLTDNRHGLVVNAQVTLATGTAERDAAGQMLADVASVAPRAITVGADKNYDAAGFVASCRANCVTPHVAQNDGRPGGSAIDERTTRWPGYAVSQQKRKRIEQVFGWGKTVGRIRQVMYRGLERVDQLFVLTQVGYNLTRMRTLAG</sequence>
<gene>
    <name evidence="3" type="ORF">BSU04_36800</name>
</gene>
<proteinExistence type="predicted"/>
<dbReference type="Pfam" id="PF01609">
    <property type="entry name" value="DDE_Tnp_1"/>
    <property type="match status" value="1"/>
</dbReference>